<dbReference type="Pfam" id="PF22725">
    <property type="entry name" value="GFO_IDH_MocA_C3"/>
    <property type="match status" value="1"/>
</dbReference>
<gene>
    <name evidence="8" type="ORF">M011DRAFT_479782</name>
</gene>
<name>A0A6A6V365_9PLEO</name>
<dbReference type="InterPro" id="IPR000683">
    <property type="entry name" value="Gfo/Idh/MocA-like_OxRdtase_N"/>
</dbReference>
<dbReference type="PANTHER" id="PTHR22604:SF115">
    <property type="entry name" value="DIHYDRODIOL DEHYDROGENASE, PUTATIVE (AFU_ORTHOLOGUE AFUA_1G07520)-RELATED"/>
    <property type="match status" value="1"/>
</dbReference>
<dbReference type="Proteomes" id="UP000799440">
    <property type="component" value="Unassembled WGS sequence"/>
</dbReference>
<evidence type="ECO:0000256" key="1">
    <source>
        <dbReference type="ARBA" id="ARBA00010928"/>
    </source>
</evidence>
<comment type="similarity">
    <text evidence="1">Belongs to the Gfo/Idh/MocA family.</text>
</comment>
<evidence type="ECO:0000256" key="3">
    <source>
        <dbReference type="ARBA" id="ARBA00038984"/>
    </source>
</evidence>
<dbReference type="InterPro" id="IPR050984">
    <property type="entry name" value="Gfo/Idh/MocA_domain"/>
</dbReference>
<protein>
    <recommendedName>
        <fullName evidence="3">D-xylose 1-dehydrogenase (NADP(+), D-xylono-1,5-lactone-forming)</fullName>
        <ecNumber evidence="3">1.1.1.179</ecNumber>
    </recommendedName>
    <alternativeName>
        <fullName evidence="4">D-xylose-NADP dehydrogenase</fullName>
    </alternativeName>
</protein>
<dbReference type="GO" id="GO:0047837">
    <property type="term" value="F:D-xylose 1-dehydrogenase (NADP+) activity"/>
    <property type="evidence" value="ECO:0007669"/>
    <property type="project" value="UniProtKB-EC"/>
</dbReference>
<dbReference type="AlphaFoldDB" id="A0A6A6V365"/>
<organism evidence="8 9">
    <name type="scientific">Sporormia fimetaria CBS 119925</name>
    <dbReference type="NCBI Taxonomy" id="1340428"/>
    <lineage>
        <taxon>Eukaryota</taxon>
        <taxon>Fungi</taxon>
        <taxon>Dikarya</taxon>
        <taxon>Ascomycota</taxon>
        <taxon>Pezizomycotina</taxon>
        <taxon>Dothideomycetes</taxon>
        <taxon>Pleosporomycetidae</taxon>
        <taxon>Pleosporales</taxon>
        <taxon>Sporormiaceae</taxon>
        <taxon>Sporormia</taxon>
    </lineage>
</organism>
<feature type="domain" description="Gfo/Idh/MocA-like oxidoreductase N-terminal" evidence="6">
    <location>
        <begin position="11"/>
        <end position="140"/>
    </location>
</feature>
<evidence type="ECO:0000256" key="5">
    <source>
        <dbReference type="ARBA" id="ARBA00049233"/>
    </source>
</evidence>
<dbReference type="InterPro" id="IPR055170">
    <property type="entry name" value="GFO_IDH_MocA-like_dom"/>
</dbReference>
<feature type="domain" description="GFO/IDH/MocA-like oxidoreductase" evidence="7">
    <location>
        <begin position="152"/>
        <end position="269"/>
    </location>
</feature>
<dbReference type="Pfam" id="PF01408">
    <property type="entry name" value="GFO_IDH_MocA"/>
    <property type="match status" value="1"/>
</dbReference>
<dbReference type="InterPro" id="IPR036291">
    <property type="entry name" value="NAD(P)-bd_dom_sf"/>
</dbReference>
<dbReference type="GO" id="GO:0000166">
    <property type="term" value="F:nucleotide binding"/>
    <property type="evidence" value="ECO:0007669"/>
    <property type="project" value="InterPro"/>
</dbReference>
<keyword evidence="2" id="KW-0560">Oxidoreductase</keyword>
<evidence type="ECO:0000256" key="4">
    <source>
        <dbReference type="ARBA" id="ARBA00042988"/>
    </source>
</evidence>
<reference evidence="8" key="1">
    <citation type="journal article" date="2020" name="Stud. Mycol.">
        <title>101 Dothideomycetes genomes: a test case for predicting lifestyles and emergence of pathogens.</title>
        <authorList>
            <person name="Haridas S."/>
            <person name="Albert R."/>
            <person name="Binder M."/>
            <person name="Bloem J."/>
            <person name="Labutti K."/>
            <person name="Salamov A."/>
            <person name="Andreopoulos B."/>
            <person name="Baker S."/>
            <person name="Barry K."/>
            <person name="Bills G."/>
            <person name="Bluhm B."/>
            <person name="Cannon C."/>
            <person name="Castanera R."/>
            <person name="Culley D."/>
            <person name="Daum C."/>
            <person name="Ezra D."/>
            <person name="Gonzalez J."/>
            <person name="Henrissat B."/>
            <person name="Kuo A."/>
            <person name="Liang C."/>
            <person name="Lipzen A."/>
            <person name="Lutzoni F."/>
            <person name="Magnuson J."/>
            <person name="Mondo S."/>
            <person name="Nolan M."/>
            <person name="Ohm R."/>
            <person name="Pangilinan J."/>
            <person name="Park H.-J."/>
            <person name="Ramirez L."/>
            <person name="Alfaro M."/>
            <person name="Sun H."/>
            <person name="Tritt A."/>
            <person name="Yoshinaga Y."/>
            <person name="Zwiers L.-H."/>
            <person name="Turgeon B."/>
            <person name="Goodwin S."/>
            <person name="Spatafora J."/>
            <person name="Crous P."/>
            <person name="Grigoriev I."/>
        </authorList>
    </citation>
    <scope>NUCLEOTIDE SEQUENCE</scope>
    <source>
        <strain evidence="8">CBS 119925</strain>
    </source>
</reference>
<dbReference type="SUPFAM" id="SSF51735">
    <property type="entry name" value="NAD(P)-binding Rossmann-fold domains"/>
    <property type="match status" value="1"/>
</dbReference>
<dbReference type="OrthoDB" id="2129491at2759"/>
<dbReference type="PANTHER" id="PTHR22604">
    <property type="entry name" value="OXIDOREDUCTASES"/>
    <property type="match status" value="1"/>
</dbReference>
<proteinExistence type="inferred from homology"/>
<dbReference type="SUPFAM" id="SSF55347">
    <property type="entry name" value="Glyceraldehyde-3-phosphate dehydrogenase-like, C-terminal domain"/>
    <property type="match status" value="1"/>
</dbReference>
<evidence type="ECO:0000313" key="9">
    <source>
        <dbReference type="Proteomes" id="UP000799440"/>
    </source>
</evidence>
<dbReference type="Gene3D" id="3.40.50.720">
    <property type="entry name" value="NAD(P)-binding Rossmann-like Domain"/>
    <property type="match status" value="1"/>
</dbReference>
<evidence type="ECO:0000313" key="8">
    <source>
        <dbReference type="EMBL" id="KAF2744473.1"/>
    </source>
</evidence>
<dbReference type="Gene3D" id="3.30.360.10">
    <property type="entry name" value="Dihydrodipicolinate Reductase, domain 2"/>
    <property type="match status" value="1"/>
</dbReference>
<accession>A0A6A6V365</accession>
<sequence length="384" mass="41535">MASTTTKPFELRWGILGPGNIAKTFTKDLLTPTSTRNANDITHKLIAAASSSSLDKAKDFLSSISAPSSAIPLSSYTDLVSHPSIDIIYISTPHSHHYSHARLALSAGKHVLCEKPITVNAKQTEALVELAREKGVFLMEAVWTRCFPVSREVVGMVREGKVGEVKRVWADLSYWKDVEGEFGEGRGMRMVDLGLAGGALLDLGIYSLTWVFQALYHAAPQEQRGAPVVASSMTKYPPTGCDEQTSVILAFPNGGHGIATTSLRVAHSPDPTSPTAPPAVRIQATLADIIIPFPCYRPTSYTVTPASNAERGQLADYDEYTVTHEVEGGGHGMFYEADECARCIRDGKLESSIVPLQESVEVMRVMDSVRDAAGLRYPGGLEDL</sequence>
<keyword evidence="9" id="KW-1185">Reference proteome</keyword>
<evidence type="ECO:0000259" key="6">
    <source>
        <dbReference type="Pfam" id="PF01408"/>
    </source>
</evidence>
<dbReference type="EC" id="1.1.1.179" evidence="3"/>
<comment type="catalytic activity">
    <reaction evidence="5">
        <text>D-xylose + NADP(+) = D-xylono-1,5-lactone + NADPH + H(+)</text>
        <dbReference type="Rhea" id="RHEA:22000"/>
        <dbReference type="ChEBI" id="CHEBI:15378"/>
        <dbReference type="ChEBI" id="CHEBI:15867"/>
        <dbReference type="ChEBI" id="CHEBI:53455"/>
        <dbReference type="ChEBI" id="CHEBI:57783"/>
        <dbReference type="ChEBI" id="CHEBI:58349"/>
        <dbReference type="EC" id="1.1.1.179"/>
    </reaction>
</comment>
<evidence type="ECO:0000256" key="2">
    <source>
        <dbReference type="ARBA" id="ARBA00023002"/>
    </source>
</evidence>
<evidence type="ECO:0000259" key="7">
    <source>
        <dbReference type="Pfam" id="PF22725"/>
    </source>
</evidence>
<dbReference type="EMBL" id="MU006588">
    <property type="protein sequence ID" value="KAF2744473.1"/>
    <property type="molecule type" value="Genomic_DNA"/>
</dbReference>